<dbReference type="GO" id="GO:0046655">
    <property type="term" value="P:folic acid metabolic process"/>
    <property type="evidence" value="ECO:0007669"/>
    <property type="project" value="TreeGrafter"/>
</dbReference>
<protein>
    <recommendedName>
        <fullName evidence="3">Dihydrofolate reductase</fullName>
        <ecNumber evidence="2">1.5.1.3</ecNumber>
    </recommendedName>
</protein>
<evidence type="ECO:0000256" key="5">
    <source>
        <dbReference type="ARBA" id="ARBA00022857"/>
    </source>
</evidence>
<dbReference type="InterPro" id="IPR012259">
    <property type="entry name" value="DHFR"/>
</dbReference>
<name>A0A2R6S614_9APHY</name>
<evidence type="ECO:0000256" key="1">
    <source>
        <dbReference type="ARBA" id="ARBA00004903"/>
    </source>
</evidence>
<dbReference type="Gene3D" id="3.40.430.10">
    <property type="entry name" value="Dihydrofolate Reductase, subunit A"/>
    <property type="match status" value="1"/>
</dbReference>
<dbReference type="GO" id="GO:0004146">
    <property type="term" value="F:dihydrofolate reductase activity"/>
    <property type="evidence" value="ECO:0007669"/>
    <property type="project" value="UniProtKB-EC"/>
</dbReference>
<dbReference type="GO" id="GO:0006730">
    <property type="term" value="P:one-carbon metabolic process"/>
    <property type="evidence" value="ECO:0007669"/>
    <property type="project" value="UniProtKB-KW"/>
</dbReference>
<organism evidence="9 10">
    <name type="scientific">Hermanssonia centrifuga</name>
    <dbReference type="NCBI Taxonomy" id="98765"/>
    <lineage>
        <taxon>Eukaryota</taxon>
        <taxon>Fungi</taxon>
        <taxon>Dikarya</taxon>
        <taxon>Basidiomycota</taxon>
        <taxon>Agaricomycotina</taxon>
        <taxon>Agaricomycetes</taxon>
        <taxon>Polyporales</taxon>
        <taxon>Meruliaceae</taxon>
        <taxon>Hermanssonia</taxon>
    </lineage>
</organism>
<dbReference type="PRINTS" id="PR00070">
    <property type="entry name" value="DHFR"/>
</dbReference>
<dbReference type="PANTHER" id="PTHR48069">
    <property type="entry name" value="DIHYDROFOLATE REDUCTASE"/>
    <property type="match status" value="1"/>
</dbReference>
<evidence type="ECO:0000256" key="2">
    <source>
        <dbReference type="ARBA" id="ARBA00012856"/>
    </source>
</evidence>
<dbReference type="GO" id="GO:0046452">
    <property type="term" value="P:dihydrofolate metabolic process"/>
    <property type="evidence" value="ECO:0007669"/>
    <property type="project" value="TreeGrafter"/>
</dbReference>
<evidence type="ECO:0000256" key="4">
    <source>
        <dbReference type="ARBA" id="ARBA00022563"/>
    </source>
</evidence>
<dbReference type="InterPro" id="IPR024072">
    <property type="entry name" value="DHFR-like_dom_sf"/>
</dbReference>
<dbReference type="UniPathway" id="UPA00077">
    <property type="reaction ID" value="UER00158"/>
</dbReference>
<accession>A0A2R6S614</accession>
<dbReference type="STRING" id="98765.A0A2R6S614"/>
<evidence type="ECO:0000313" key="9">
    <source>
        <dbReference type="EMBL" id="PSS37649.1"/>
    </source>
</evidence>
<evidence type="ECO:0000256" key="6">
    <source>
        <dbReference type="ARBA" id="ARBA00023002"/>
    </source>
</evidence>
<dbReference type="PROSITE" id="PS51330">
    <property type="entry name" value="DHFR_2"/>
    <property type="match status" value="1"/>
</dbReference>
<comment type="pathway">
    <text evidence="1">Cofactor biosynthesis; tetrahydrofolate biosynthesis; 5,6,7,8-tetrahydrofolate from 7,8-dihydrofolate: step 1/1.</text>
</comment>
<reference evidence="9 10" key="1">
    <citation type="submission" date="2018-02" db="EMBL/GenBank/DDBJ databases">
        <title>Genome sequence of the basidiomycete white-rot fungus Phlebia centrifuga.</title>
        <authorList>
            <person name="Granchi Z."/>
            <person name="Peng M."/>
            <person name="de Vries R.P."/>
            <person name="Hilden K."/>
            <person name="Makela M.R."/>
            <person name="Grigoriev I."/>
            <person name="Riley R."/>
        </authorList>
    </citation>
    <scope>NUCLEOTIDE SEQUENCE [LARGE SCALE GENOMIC DNA]</scope>
    <source>
        <strain evidence="9 10">FBCC195</strain>
    </source>
</reference>
<dbReference type="Proteomes" id="UP000186601">
    <property type="component" value="Unassembled WGS sequence"/>
</dbReference>
<dbReference type="GO" id="GO:0005739">
    <property type="term" value="C:mitochondrion"/>
    <property type="evidence" value="ECO:0007669"/>
    <property type="project" value="TreeGrafter"/>
</dbReference>
<comment type="caution">
    <text evidence="9">The sequence shown here is derived from an EMBL/GenBank/DDBJ whole genome shotgun (WGS) entry which is preliminary data.</text>
</comment>
<dbReference type="CDD" id="cd00209">
    <property type="entry name" value="DHFR"/>
    <property type="match status" value="1"/>
</dbReference>
<keyword evidence="6" id="KW-0560">Oxidoreductase</keyword>
<gene>
    <name evidence="9" type="ORF">PHLCEN_2v473</name>
</gene>
<dbReference type="EC" id="1.5.1.3" evidence="2"/>
<keyword evidence="4" id="KW-0554">One-carbon metabolism</keyword>
<proteinExistence type="inferred from homology"/>
<keyword evidence="10" id="KW-1185">Reference proteome</keyword>
<evidence type="ECO:0000313" key="10">
    <source>
        <dbReference type="Proteomes" id="UP000186601"/>
    </source>
</evidence>
<dbReference type="PROSITE" id="PS00075">
    <property type="entry name" value="DHFR_1"/>
    <property type="match status" value="1"/>
</dbReference>
<sequence>MSRLTLIVAATIFNGIGRNAGLPWRLPQEMAYFARVTSNAPEGTANAVVMGRNTWESIPLKFRPLKNRINVVISRNESYALEHTKSVTTPPVKFSTDLNAALVQLSGKELEGHSLYRSFIIGGASLYQETLSLPPSSIVFVDRILITRIISPAFDDCDVFMPNFLDEANATDGHSAWTRASHAELANWVGFDVPEGIQEEKGVQYEFQMWIR</sequence>
<evidence type="ECO:0000256" key="7">
    <source>
        <dbReference type="RuleBase" id="RU004474"/>
    </source>
</evidence>
<dbReference type="OrthoDB" id="414698at2759"/>
<dbReference type="SUPFAM" id="SSF53597">
    <property type="entry name" value="Dihydrofolate reductase-like"/>
    <property type="match status" value="1"/>
</dbReference>
<dbReference type="Pfam" id="PF00186">
    <property type="entry name" value="DHFR_1"/>
    <property type="match status" value="1"/>
</dbReference>
<evidence type="ECO:0000256" key="3">
    <source>
        <dbReference type="ARBA" id="ARBA00018886"/>
    </source>
</evidence>
<dbReference type="GO" id="GO:0046654">
    <property type="term" value="P:tetrahydrofolate biosynthetic process"/>
    <property type="evidence" value="ECO:0007669"/>
    <property type="project" value="UniProtKB-UniPathway"/>
</dbReference>
<dbReference type="InterPro" id="IPR017925">
    <property type="entry name" value="DHFR_CS"/>
</dbReference>
<keyword evidence="5" id="KW-0521">NADP</keyword>
<dbReference type="InterPro" id="IPR001796">
    <property type="entry name" value="DHFR_dom"/>
</dbReference>
<dbReference type="AlphaFoldDB" id="A0A2R6S614"/>
<dbReference type="PANTHER" id="PTHR48069:SF3">
    <property type="entry name" value="DIHYDROFOLATE REDUCTASE"/>
    <property type="match status" value="1"/>
</dbReference>
<dbReference type="GO" id="GO:0050661">
    <property type="term" value="F:NADP binding"/>
    <property type="evidence" value="ECO:0007669"/>
    <property type="project" value="InterPro"/>
</dbReference>
<comment type="similarity">
    <text evidence="7">Belongs to the dihydrofolate reductase family.</text>
</comment>
<dbReference type="EMBL" id="MLYV02000033">
    <property type="protein sequence ID" value="PSS37649.1"/>
    <property type="molecule type" value="Genomic_DNA"/>
</dbReference>
<evidence type="ECO:0000259" key="8">
    <source>
        <dbReference type="PROSITE" id="PS51330"/>
    </source>
</evidence>
<feature type="domain" description="DHFR" evidence="8">
    <location>
        <begin position="3"/>
        <end position="212"/>
    </location>
</feature>